<keyword evidence="1" id="KW-0812">Transmembrane</keyword>
<keyword evidence="1" id="KW-1133">Transmembrane helix</keyword>
<dbReference type="RefSeq" id="WP_196418384.1">
    <property type="nucleotide sequence ID" value="NZ_JADQTO010000021.1"/>
</dbReference>
<proteinExistence type="predicted"/>
<feature type="transmembrane region" description="Helical" evidence="1">
    <location>
        <begin position="51"/>
        <end position="71"/>
    </location>
</feature>
<accession>A0A931CG41</accession>
<evidence type="ECO:0000313" key="3">
    <source>
        <dbReference type="Proteomes" id="UP000598146"/>
    </source>
</evidence>
<dbReference type="EMBL" id="JADQTO010000021">
    <property type="protein sequence ID" value="MBG0566618.1"/>
    <property type="molecule type" value="Genomic_DNA"/>
</dbReference>
<dbReference type="AlphaFoldDB" id="A0A931CG41"/>
<comment type="caution">
    <text evidence="2">The sequence shown here is derived from an EMBL/GenBank/DDBJ whole genome shotgun (WGS) entry which is preliminary data.</text>
</comment>
<gene>
    <name evidence="2" type="ORF">I4J89_34750</name>
</gene>
<protein>
    <submittedName>
        <fullName evidence="2">Uncharacterized protein</fullName>
    </submittedName>
</protein>
<reference evidence="2" key="1">
    <citation type="submission" date="2020-11" db="EMBL/GenBank/DDBJ databases">
        <title>Isolation and identification of active actinomycetes.</title>
        <authorList>
            <person name="Sun X."/>
        </authorList>
    </citation>
    <scope>NUCLEOTIDE SEQUENCE</scope>
    <source>
        <strain evidence="2">NEAU-A11</strain>
    </source>
</reference>
<evidence type="ECO:0000256" key="1">
    <source>
        <dbReference type="SAM" id="Phobius"/>
    </source>
</evidence>
<sequence length="123" mass="12957">MNTSIDATPLVVHPPGQVTVTPVRDGSREIGAWITGPGGATYRPVIDVARLTGTVVAAASAVAIASAVVVATARRRPAIGQVTMGPGGWVSVKGLPRPSLRPESPRPWWARLLRAHRLAERSR</sequence>
<keyword evidence="3" id="KW-1185">Reference proteome</keyword>
<organism evidence="2 3">
    <name type="scientific">Actinoplanes aureus</name>
    <dbReference type="NCBI Taxonomy" id="2792083"/>
    <lineage>
        <taxon>Bacteria</taxon>
        <taxon>Bacillati</taxon>
        <taxon>Actinomycetota</taxon>
        <taxon>Actinomycetes</taxon>
        <taxon>Micromonosporales</taxon>
        <taxon>Micromonosporaceae</taxon>
        <taxon>Actinoplanes</taxon>
    </lineage>
</organism>
<keyword evidence="1" id="KW-0472">Membrane</keyword>
<dbReference type="Proteomes" id="UP000598146">
    <property type="component" value="Unassembled WGS sequence"/>
</dbReference>
<evidence type="ECO:0000313" key="2">
    <source>
        <dbReference type="EMBL" id="MBG0566618.1"/>
    </source>
</evidence>
<name>A0A931CG41_9ACTN</name>